<proteinExistence type="predicted"/>
<dbReference type="STRING" id="1336235.GCA_000518785_01148"/>
<dbReference type="Gene3D" id="3.40.50.720">
    <property type="entry name" value="NAD(P)-binding Rossmann-like Domain"/>
    <property type="match status" value="1"/>
</dbReference>
<dbReference type="Proteomes" id="UP000254764">
    <property type="component" value="Unassembled WGS sequence"/>
</dbReference>
<dbReference type="SMART" id="SM00881">
    <property type="entry name" value="CoA_binding"/>
    <property type="match status" value="1"/>
</dbReference>
<dbReference type="SUPFAM" id="SSF51735">
    <property type="entry name" value="NAD(P)-binding Rossmann-fold domains"/>
    <property type="match status" value="1"/>
</dbReference>
<name>A0A376AKE5_9HYPH</name>
<dbReference type="AlphaFoldDB" id="A0A376AKE5"/>
<protein>
    <recommendedName>
        <fullName evidence="1">CoA-binding domain-containing protein</fullName>
    </recommendedName>
</protein>
<keyword evidence="3" id="KW-1185">Reference proteome</keyword>
<evidence type="ECO:0000259" key="1">
    <source>
        <dbReference type="SMART" id="SM00881"/>
    </source>
</evidence>
<accession>A0A376AKE5</accession>
<gene>
    <name evidence="2" type="ORF">RHIZ70_3986</name>
</gene>
<dbReference type="Pfam" id="PF13380">
    <property type="entry name" value="CoA_binding_2"/>
    <property type="match status" value="1"/>
</dbReference>
<dbReference type="PANTHER" id="PTHR33303:SF2">
    <property type="entry name" value="COA-BINDING DOMAIN-CONTAINING PROTEIN"/>
    <property type="match status" value="1"/>
</dbReference>
<dbReference type="InterPro" id="IPR003781">
    <property type="entry name" value="CoA-bd"/>
</dbReference>
<organism evidence="2 3">
    <name type="scientific">Ciceribacter selenitireducens ATCC BAA-1503</name>
    <dbReference type="NCBI Taxonomy" id="1336235"/>
    <lineage>
        <taxon>Bacteria</taxon>
        <taxon>Pseudomonadati</taxon>
        <taxon>Pseudomonadota</taxon>
        <taxon>Alphaproteobacteria</taxon>
        <taxon>Hyphomicrobiales</taxon>
        <taxon>Rhizobiaceae</taxon>
        <taxon>Ciceribacter</taxon>
    </lineage>
</organism>
<sequence length="152" mass="16745">MLKFQRPPMTINHDRYDPAYLSEILQETRTIALVGASPNPARPSFGVMRFLLSKGYRVIPVNPGQAGKEILGQTVYATLGDIPEPVDMVDVFRASEYLHAVVDEAIALEPRPKSIWSQLSVRDDLAAKTAEAAGVKVVMDRCPAIEMPRLGL</sequence>
<feature type="domain" description="CoA-binding" evidence="1">
    <location>
        <begin position="25"/>
        <end position="121"/>
    </location>
</feature>
<evidence type="ECO:0000313" key="2">
    <source>
        <dbReference type="EMBL" id="SSC68278.1"/>
    </source>
</evidence>
<dbReference type="PANTHER" id="PTHR33303">
    <property type="entry name" value="CYTOPLASMIC PROTEIN-RELATED"/>
    <property type="match status" value="1"/>
</dbReference>
<evidence type="ECO:0000313" key="3">
    <source>
        <dbReference type="Proteomes" id="UP000254764"/>
    </source>
</evidence>
<reference evidence="3" key="1">
    <citation type="submission" date="2018-07" db="EMBL/GenBank/DDBJ databases">
        <authorList>
            <person name="Peiro R."/>
            <person name="Begona"/>
            <person name="Cbmso G."/>
            <person name="Lopez M."/>
            <person name="Gonzalez S."/>
        </authorList>
    </citation>
    <scope>NUCLEOTIDE SEQUENCE [LARGE SCALE GENOMIC DNA]</scope>
</reference>
<dbReference type="InterPro" id="IPR036291">
    <property type="entry name" value="NAD(P)-bd_dom_sf"/>
</dbReference>
<dbReference type="EMBL" id="UEYP01000006">
    <property type="protein sequence ID" value="SSC68278.1"/>
    <property type="molecule type" value="Genomic_DNA"/>
</dbReference>